<evidence type="ECO:0000256" key="4">
    <source>
        <dbReference type="ARBA" id="ARBA00023186"/>
    </source>
</evidence>
<dbReference type="CDD" id="cd00498">
    <property type="entry name" value="Hsp33"/>
    <property type="match status" value="1"/>
</dbReference>
<name>A0A9X2EGU8_9SPHN</name>
<evidence type="ECO:0000256" key="1">
    <source>
        <dbReference type="ARBA" id="ARBA00022490"/>
    </source>
</evidence>
<evidence type="ECO:0000256" key="2">
    <source>
        <dbReference type="ARBA" id="ARBA00022833"/>
    </source>
</evidence>
<gene>
    <name evidence="6" type="ORF">NDO55_04880</name>
</gene>
<reference evidence="6" key="1">
    <citation type="submission" date="2022-06" db="EMBL/GenBank/DDBJ databases">
        <title>Sphingomicrobium sedimins sp. nov., a marine bacterium isolated from tidal flat.</title>
        <authorList>
            <person name="Kim C.-H."/>
            <person name="Yoo Y."/>
            <person name="Kim J.-J."/>
        </authorList>
    </citation>
    <scope>NUCLEOTIDE SEQUENCE</scope>
    <source>
        <strain evidence="6">GRR-S6-50</strain>
    </source>
</reference>
<dbReference type="AlphaFoldDB" id="A0A9X2EGU8"/>
<dbReference type="RefSeq" id="WP_252112962.1">
    <property type="nucleotide sequence ID" value="NZ_JAMSHT010000001.1"/>
</dbReference>
<evidence type="ECO:0000256" key="3">
    <source>
        <dbReference type="ARBA" id="ARBA00023157"/>
    </source>
</evidence>
<dbReference type="InterPro" id="IPR016153">
    <property type="entry name" value="Heat_shock_Hsp33_N"/>
</dbReference>
<keyword evidence="2" id="KW-0862">Zinc</keyword>
<proteinExistence type="predicted"/>
<keyword evidence="1" id="KW-0963">Cytoplasm</keyword>
<dbReference type="Gene3D" id="3.90.1280.10">
    <property type="entry name" value="HSP33 redox switch-like"/>
    <property type="match status" value="1"/>
</dbReference>
<dbReference type="InterPro" id="IPR023212">
    <property type="entry name" value="Hsp33_helix_hairpin_bin_dom_sf"/>
</dbReference>
<dbReference type="GO" id="GO:0005737">
    <property type="term" value="C:cytoplasm"/>
    <property type="evidence" value="ECO:0007669"/>
    <property type="project" value="InterPro"/>
</dbReference>
<sequence length="305" mass="33612">MADNTQLSKDVVLGAMLPTRGARGRLVRLDQSIDAILAPHDYPPVLERLLAEALGLTALLGALLKDETGQLTLQAQTENGVIDLMVCDYVGGELRGHIKYDPAKFAEAPADPTLFALFGKGYLAITFDQPKRKERYQGIAPIEGNSIAEAAESYFAQSEQIPSLVRIHAAQKDEGWVVGGLMFQHLPEGEEGRERLHTKLDHPDWPHVAILAGSVKDEELVDTELPLDQLLWRLFHEEDEVRTLTPIALSKGCRCSPDYIASVIARFPPEEQDEMVADDGFIRVDCAFCATSFPIKPPKASTNDE</sequence>
<dbReference type="SUPFAM" id="SSF118352">
    <property type="entry name" value="HSP33 redox switch-like"/>
    <property type="match status" value="1"/>
</dbReference>
<accession>A0A9X2EGU8</accession>
<dbReference type="GO" id="GO:0051082">
    <property type="term" value="F:unfolded protein binding"/>
    <property type="evidence" value="ECO:0007669"/>
    <property type="project" value="InterPro"/>
</dbReference>
<dbReference type="PANTHER" id="PTHR30111:SF1">
    <property type="entry name" value="33 KDA CHAPERONIN"/>
    <property type="match status" value="1"/>
</dbReference>
<dbReference type="InterPro" id="IPR000397">
    <property type="entry name" value="Heat_shock_Hsp33"/>
</dbReference>
<keyword evidence="7" id="KW-1185">Reference proteome</keyword>
<dbReference type="GO" id="GO:0044183">
    <property type="term" value="F:protein folding chaperone"/>
    <property type="evidence" value="ECO:0007669"/>
    <property type="project" value="TreeGrafter"/>
</dbReference>
<dbReference type="Proteomes" id="UP001155128">
    <property type="component" value="Unassembled WGS sequence"/>
</dbReference>
<dbReference type="Gene3D" id="1.10.287.480">
    <property type="entry name" value="helix hairpin bin"/>
    <property type="match status" value="1"/>
</dbReference>
<dbReference type="Pfam" id="PF01430">
    <property type="entry name" value="HSP33"/>
    <property type="match status" value="1"/>
</dbReference>
<keyword evidence="4" id="KW-0143">Chaperone</keyword>
<evidence type="ECO:0000313" key="6">
    <source>
        <dbReference type="EMBL" id="MCM8557151.1"/>
    </source>
</evidence>
<keyword evidence="5" id="KW-0676">Redox-active center</keyword>
<dbReference type="SUPFAM" id="SSF64397">
    <property type="entry name" value="Hsp33 domain"/>
    <property type="match status" value="1"/>
</dbReference>
<protein>
    <submittedName>
        <fullName evidence="6">Hsp33 family molecular chaperone HslO</fullName>
    </submittedName>
</protein>
<dbReference type="PIRSF" id="PIRSF005261">
    <property type="entry name" value="Heat_shock_Hsp33"/>
    <property type="match status" value="1"/>
</dbReference>
<organism evidence="6 7">
    <name type="scientific">Sphingomicrobium sediminis</name>
    <dbReference type="NCBI Taxonomy" id="2950949"/>
    <lineage>
        <taxon>Bacteria</taxon>
        <taxon>Pseudomonadati</taxon>
        <taxon>Pseudomonadota</taxon>
        <taxon>Alphaproteobacteria</taxon>
        <taxon>Sphingomonadales</taxon>
        <taxon>Sphingomonadaceae</taxon>
        <taxon>Sphingomicrobium</taxon>
    </lineage>
</organism>
<dbReference type="InterPro" id="IPR016154">
    <property type="entry name" value="Heat_shock_Hsp33_C"/>
</dbReference>
<dbReference type="EMBL" id="JAMSHT010000001">
    <property type="protein sequence ID" value="MCM8557151.1"/>
    <property type="molecule type" value="Genomic_DNA"/>
</dbReference>
<dbReference type="Gene3D" id="3.55.30.10">
    <property type="entry name" value="Hsp33 domain"/>
    <property type="match status" value="1"/>
</dbReference>
<evidence type="ECO:0000256" key="5">
    <source>
        <dbReference type="ARBA" id="ARBA00023284"/>
    </source>
</evidence>
<comment type="caution">
    <text evidence="6">The sequence shown here is derived from an EMBL/GenBank/DDBJ whole genome shotgun (WGS) entry which is preliminary data.</text>
</comment>
<keyword evidence="3" id="KW-1015">Disulfide bond</keyword>
<evidence type="ECO:0000313" key="7">
    <source>
        <dbReference type="Proteomes" id="UP001155128"/>
    </source>
</evidence>
<dbReference type="GO" id="GO:0042026">
    <property type="term" value="P:protein refolding"/>
    <property type="evidence" value="ECO:0007669"/>
    <property type="project" value="TreeGrafter"/>
</dbReference>
<dbReference type="PANTHER" id="PTHR30111">
    <property type="entry name" value="33 KDA CHAPERONIN"/>
    <property type="match status" value="1"/>
</dbReference>